<dbReference type="InterPro" id="IPR042509">
    <property type="entry name" value="ZCCHC3"/>
</dbReference>
<dbReference type="PANTHER" id="PTHR22639:SF7">
    <property type="entry name" value="CCHC-TYPE DOMAIN-CONTAINING PROTEIN"/>
    <property type="match status" value="1"/>
</dbReference>
<evidence type="ECO:0000313" key="3">
    <source>
        <dbReference type="EMBL" id="GFY22351.1"/>
    </source>
</evidence>
<keyword evidence="4" id="KW-1185">Reference proteome</keyword>
<evidence type="ECO:0000259" key="2">
    <source>
        <dbReference type="SMART" id="SM00343"/>
    </source>
</evidence>
<dbReference type="GO" id="GO:0003690">
    <property type="term" value="F:double-stranded DNA binding"/>
    <property type="evidence" value="ECO:0007669"/>
    <property type="project" value="InterPro"/>
</dbReference>
<feature type="compositionally biased region" description="Acidic residues" evidence="1">
    <location>
        <begin position="372"/>
        <end position="388"/>
    </location>
</feature>
<feature type="domain" description="CCHC-type" evidence="2">
    <location>
        <begin position="157"/>
        <end position="173"/>
    </location>
</feature>
<dbReference type="SUPFAM" id="SSF57756">
    <property type="entry name" value="Retrovirus zinc finger-like domains"/>
    <property type="match status" value="1"/>
</dbReference>
<accession>A0A8X7B7K1</accession>
<evidence type="ECO:0000313" key="4">
    <source>
        <dbReference type="Proteomes" id="UP000887159"/>
    </source>
</evidence>
<dbReference type="Proteomes" id="UP000887159">
    <property type="component" value="Unassembled WGS sequence"/>
</dbReference>
<dbReference type="SMART" id="SM00343">
    <property type="entry name" value="ZnF_C2HC"/>
    <property type="match status" value="2"/>
</dbReference>
<dbReference type="GO" id="GO:0008270">
    <property type="term" value="F:zinc ion binding"/>
    <property type="evidence" value="ECO:0007669"/>
    <property type="project" value="InterPro"/>
</dbReference>
<dbReference type="InterPro" id="IPR036875">
    <property type="entry name" value="Znf_CCHC_sf"/>
</dbReference>
<name>A0A8X7B7K1_TRICX</name>
<proteinExistence type="predicted"/>
<sequence>MVSWEYLWSTLRCRREAGVSPLLSIGWWYLSSVSPKRHCCRVSAADKGRWVYPLDPRPDSVVLYSECTSGKRRAWYLPDDRHTASLVGLRGGWRHARTKVFTRTYGFNAAVPGPKLPTTIKARYLNCKIRPYIPNPQRCFKCQRFGHSQTSCRGQLTCSRCATVGHSSTDCTLEPKCINCSQPHSADSKLCLKWKTEKQIQEIKTNKNITYLEARKLIAPPISQSYAQATKSSKLSATTQTDENITKTKCPPLKLLQPSSLLKPNISPYIPSTSASSAQADLLTSSSPIAAISESESVNPIPNNVPSTSNISAFPSNSGVQPTSASTSIQDTKLKAKTRARKRKKELLKKINDAIIEIKMAPHKPRKSTPEQDSEDEDMIEYNPDEFDPDDYVQKYYNIEEYKSVITPTYYKNVKK</sequence>
<feature type="compositionally biased region" description="Polar residues" evidence="1">
    <location>
        <begin position="300"/>
        <end position="331"/>
    </location>
</feature>
<evidence type="ECO:0000256" key="1">
    <source>
        <dbReference type="SAM" id="MobiDB-lite"/>
    </source>
</evidence>
<feature type="region of interest" description="Disordered" evidence="1">
    <location>
        <begin position="300"/>
        <end position="343"/>
    </location>
</feature>
<dbReference type="EMBL" id="BMAU01021360">
    <property type="protein sequence ID" value="GFY22351.1"/>
    <property type="molecule type" value="Genomic_DNA"/>
</dbReference>
<gene>
    <name evidence="3" type="primary">NCL1_42224</name>
    <name evidence="3" type="ORF">TNCV_398871</name>
</gene>
<comment type="caution">
    <text evidence="3">The sequence shown here is derived from an EMBL/GenBank/DDBJ whole genome shotgun (WGS) entry which is preliminary data.</text>
</comment>
<protein>
    <recommendedName>
        <fullName evidence="2">CCHC-type domain-containing protein</fullName>
    </recommendedName>
</protein>
<organism evidence="3 4">
    <name type="scientific">Trichonephila clavipes</name>
    <name type="common">Golden silk orbweaver</name>
    <name type="synonym">Nephila clavipes</name>
    <dbReference type="NCBI Taxonomy" id="2585209"/>
    <lineage>
        <taxon>Eukaryota</taxon>
        <taxon>Metazoa</taxon>
        <taxon>Ecdysozoa</taxon>
        <taxon>Arthropoda</taxon>
        <taxon>Chelicerata</taxon>
        <taxon>Arachnida</taxon>
        <taxon>Araneae</taxon>
        <taxon>Araneomorphae</taxon>
        <taxon>Entelegynae</taxon>
        <taxon>Araneoidea</taxon>
        <taxon>Nephilidae</taxon>
        <taxon>Trichonephila</taxon>
    </lineage>
</organism>
<dbReference type="GO" id="GO:0002218">
    <property type="term" value="P:activation of innate immune response"/>
    <property type="evidence" value="ECO:0007669"/>
    <property type="project" value="InterPro"/>
</dbReference>
<dbReference type="GO" id="GO:0003723">
    <property type="term" value="F:RNA binding"/>
    <property type="evidence" value="ECO:0007669"/>
    <property type="project" value="InterPro"/>
</dbReference>
<dbReference type="InterPro" id="IPR001878">
    <property type="entry name" value="Znf_CCHC"/>
</dbReference>
<dbReference type="AlphaFoldDB" id="A0A8X7B7K1"/>
<feature type="domain" description="CCHC-type" evidence="2">
    <location>
        <begin position="138"/>
        <end position="154"/>
    </location>
</feature>
<feature type="region of interest" description="Disordered" evidence="1">
    <location>
        <begin position="360"/>
        <end position="388"/>
    </location>
</feature>
<reference evidence="3" key="1">
    <citation type="submission" date="2020-08" db="EMBL/GenBank/DDBJ databases">
        <title>Multicomponent nature underlies the extraordinary mechanical properties of spider dragline silk.</title>
        <authorList>
            <person name="Kono N."/>
            <person name="Nakamura H."/>
            <person name="Mori M."/>
            <person name="Yoshida Y."/>
            <person name="Ohtoshi R."/>
            <person name="Malay A.D."/>
            <person name="Moran D.A.P."/>
            <person name="Tomita M."/>
            <person name="Numata K."/>
            <person name="Arakawa K."/>
        </authorList>
    </citation>
    <scope>NUCLEOTIDE SEQUENCE</scope>
</reference>
<dbReference type="Gene3D" id="4.10.60.10">
    <property type="entry name" value="Zinc finger, CCHC-type"/>
    <property type="match status" value="1"/>
</dbReference>
<dbReference type="PANTHER" id="PTHR22639">
    <property type="entry name" value="GAG-RELATED PROTEIN"/>
    <property type="match status" value="1"/>
</dbReference>